<reference evidence="4" key="1">
    <citation type="journal article" date="2019" name="Int. J. Syst. Evol. Microbiol.">
        <title>The Global Catalogue of Microorganisms (GCM) 10K type strain sequencing project: providing services to taxonomists for standard genome sequencing and annotation.</title>
        <authorList>
            <consortium name="The Broad Institute Genomics Platform"/>
            <consortium name="The Broad Institute Genome Sequencing Center for Infectious Disease"/>
            <person name="Wu L."/>
            <person name="Ma J."/>
        </authorList>
    </citation>
    <scope>NUCLEOTIDE SEQUENCE [LARGE SCALE GENOMIC DNA]</scope>
    <source>
        <strain evidence="4">JCM 18015</strain>
    </source>
</reference>
<evidence type="ECO:0000259" key="2">
    <source>
        <dbReference type="Pfam" id="PF03713"/>
    </source>
</evidence>
<dbReference type="RefSeq" id="WP_259553215.1">
    <property type="nucleotide sequence ID" value="NZ_BAABHW010000006.1"/>
</dbReference>
<dbReference type="InterPro" id="IPR012347">
    <property type="entry name" value="Ferritin-like"/>
</dbReference>
<feature type="transmembrane region" description="Helical" evidence="1">
    <location>
        <begin position="38"/>
        <end position="58"/>
    </location>
</feature>
<dbReference type="Gene3D" id="1.20.1260.10">
    <property type="match status" value="1"/>
</dbReference>
<keyword evidence="4" id="KW-1185">Reference proteome</keyword>
<dbReference type="InterPro" id="IPR005183">
    <property type="entry name" value="DUF305_CopM-like"/>
</dbReference>
<sequence length="158" mass="17524">MTYTRFLAMIATSTVVMFGLMYLNTYALGHISFSETRLYMAVLMGAAMAIVMLGFMWKMYGNRALNWTIMGVAVVAFAGSLWLVRSQATVQDVSWMRAMIPHHSIAILTSERAGLSDPRVQALADRIIEAQRIEIDEMQALIDDLTGGPRATPEVDGE</sequence>
<evidence type="ECO:0000313" key="3">
    <source>
        <dbReference type="EMBL" id="GAA5080517.1"/>
    </source>
</evidence>
<dbReference type="EMBL" id="BAABHW010000006">
    <property type="protein sequence ID" value="GAA5080517.1"/>
    <property type="molecule type" value="Genomic_DNA"/>
</dbReference>
<feature type="domain" description="DUF305" evidence="2">
    <location>
        <begin position="92"/>
        <end position="142"/>
    </location>
</feature>
<keyword evidence="1" id="KW-0472">Membrane</keyword>
<organism evidence="3 4">
    <name type="scientific">[Roseibacterium] beibuensis</name>
    <dbReference type="NCBI Taxonomy" id="1193142"/>
    <lineage>
        <taxon>Bacteria</taxon>
        <taxon>Pseudomonadati</taxon>
        <taxon>Pseudomonadota</taxon>
        <taxon>Alphaproteobacteria</taxon>
        <taxon>Rhodobacterales</taxon>
        <taxon>Roseobacteraceae</taxon>
        <taxon>Roseicyclus</taxon>
    </lineage>
</organism>
<evidence type="ECO:0000313" key="4">
    <source>
        <dbReference type="Proteomes" id="UP001499910"/>
    </source>
</evidence>
<dbReference type="Pfam" id="PF03713">
    <property type="entry name" value="DUF305"/>
    <property type="match status" value="1"/>
</dbReference>
<keyword evidence="1" id="KW-1133">Transmembrane helix</keyword>
<feature type="transmembrane region" description="Helical" evidence="1">
    <location>
        <begin position="6"/>
        <end position="26"/>
    </location>
</feature>
<gene>
    <name evidence="3" type="ORF">GCM10023209_34230</name>
</gene>
<feature type="transmembrane region" description="Helical" evidence="1">
    <location>
        <begin position="64"/>
        <end position="84"/>
    </location>
</feature>
<keyword evidence="1" id="KW-0812">Transmembrane</keyword>
<name>A0ABP9LPB0_9RHOB</name>
<protein>
    <submittedName>
        <fullName evidence="3">DUF305 domain-containing protein</fullName>
    </submittedName>
</protein>
<comment type="caution">
    <text evidence="3">The sequence shown here is derived from an EMBL/GenBank/DDBJ whole genome shotgun (WGS) entry which is preliminary data.</text>
</comment>
<accession>A0ABP9LPB0</accession>
<dbReference type="Proteomes" id="UP001499910">
    <property type="component" value="Unassembled WGS sequence"/>
</dbReference>
<proteinExistence type="predicted"/>
<evidence type="ECO:0000256" key="1">
    <source>
        <dbReference type="SAM" id="Phobius"/>
    </source>
</evidence>